<dbReference type="GO" id="GO:0005829">
    <property type="term" value="C:cytosol"/>
    <property type="evidence" value="ECO:0007669"/>
    <property type="project" value="TreeGrafter"/>
</dbReference>
<dbReference type="WBParaSite" id="SVE_1623600.1">
    <property type="protein sequence ID" value="SVE_1623600.1"/>
    <property type="gene ID" value="SVE_1623600"/>
</dbReference>
<dbReference type="GO" id="GO:0048029">
    <property type="term" value="F:monosaccharide binding"/>
    <property type="evidence" value="ECO:0007669"/>
    <property type="project" value="TreeGrafter"/>
</dbReference>
<dbReference type="GO" id="GO:0006096">
    <property type="term" value="P:glycolytic process"/>
    <property type="evidence" value="ECO:0007669"/>
    <property type="project" value="UniProtKB-KW"/>
</dbReference>
<name>A0A0K0FV72_STRVS</name>
<keyword evidence="4" id="KW-1185">Reference proteome</keyword>
<dbReference type="GO" id="GO:0006094">
    <property type="term" value="P:gluconeogenesis"/>
    <property type="evidence" value="ECO:0007669"/>
    <property type="project" value="UniProtKB-KW"/>
</dbReference>
<evidence type="ECO:0000256" key="3">
    <source>
        <dbReference type="ARBA" id="ARBA00023235"/>
    </source>
</evidence>
<keyword evidence="1" id="KW-0312">Gluconeogenesis</keyword>
<reference evidence="4" key="1">
    <citation type="submission" date="2014-07" db="EMBL/GenBank/DDBJ databases">
        <authorList>
            <person name="Martin A.A"/>
            <person name="De Silva N."/>
        </authorList>
    </citation>
    <scope>NUCLEOTIDE SEQUENCE</scope>
</reference>
<dbReference type="Proteomes" id="UP000035680">
    <property type="component" value="Unassembled WGS sequence"/>
</dbReference>
<dbReference type="GO" id="GO:0051156">
    <property type="term" value="P:glucose 6-phosphate metabolic process"/>
    <property type="evidence" value="ECO:0007669"/>
    <property type="project" value="TreeGrafter"/>
</dbReference>
<evidence type="ECO:0000256" key="1">
    <source>
        <dbReference type="ARBA" id="ARBA00022432"/>
    </source>
</evidence>
<evidence type="ECO:0000256" key="2">
    <source>
        <dbReference type="ARBA" id="ARBA00023152"/>
    </source>
</evidence>
<protein>
    <submittedName>
        <fullName evidence="5">Glucose-6-phosphate isomerase (inferred by orthology to a D. melanogaster protein)</fullName>
    </submittedName>
</protein>
<dbReference type="STRING" id="75913.A0A0K0FV72"/>
<dbReference type="PANTHER" id="PTHR11469:SF1">
    <property type="entry name" value="GLUCOSE-6-PHOSPHATE ISOMERASE"/>
    <property type="match status" value="1"/>
</dbReference>
<dbReference type="GO" id="GO:0097367">
    <property type="term" value="F:carbohydrate derivative binding"/>
    <property type="evidence" value="ECO:0007669"/>
    <property type="project" value="InterPro"/>
</dbReference>
<dbReference type="AlphaFoldDB" id="A0A0K0FV72"/>
<reference evidence="5" key="2">
    <citation type="submission" date="2015-08" db="UniProtKB">
        <authorList>
            <consortium name="WormBaseParasite"/>
        </authorList>
    </citation>
    <scope>IDENTIFICATION</scope>
</reference>
<accession>A0A0K0FV72</accession>
<evidence type="ECO:0000313" key="5">
    <source>
        <dbReference type="WBParaSite" id="SVE_1623600.1"/>
    </source>
</evidence>
<dbReference type="Gene3D" id="3.40.50.10490">
    <property type="entry name" value="Glucose-6-phosphate isomerase like protein, domain 1"/>
    <property type="match status" value="1"/>
</dbReference>
<dbReference type="InterPro" id="IPR046348">
    <property type="entry name" value="SIS_dom_sf"/>
</dbReference>
<dbReference type="SUPFAM" id="SSF53697">
    <property type="entry name" value="SIS domain"/>
    <property type="match status" value="1"/>
</dbReference>
<dbReference type="InterPro" id="IPR001672">
    <property type="entry name" value="G6P_Isomerase"/>
</dbReference>
<keyword evidence="2" id="KW-0324">Glycolysis</keyword>
<sequence>MFLSIENDFSSKITFESWTGNTGKIIIDVVKNGCSDLRPLMVTKVLKHDQIGPSVHFVSNIDDMHFAEDLKKINFETTLFIIA</sequence>
<dbReference type="PROSITE" id="PS51463">
    <property type="entry name" value="P_GLUCOSE_ISOMERASE_3"/>
    <property type="match status" value="1"/>
</dbReference>
<dbReference type="PANTHER" id="PTHR11469">
    <property type="entry name" value="GLUCOSE-6-PHOSPHATE ISOMERASE"/>
    <property type="match status" value="1"/>
</dbReference>
<keyword evidence="3" id="KW-0413">Isomerase</keyword>
<organism evidence="4 5">
    <name type="scientific">Strongyloides venezuelensis</name>
    <name type="common">Threadworm</name>
    <dbReference type="NCBI Taxonomy" id="75913"/>
    <lineage>
        <taxon>Eukaryota</taxon>
        <taxon>Metazoa</taxon>
        <taxon>Ecdysozoa</taxon>
        <taxon>Nematoda</taxon>
        <taxon>Chromadorea</taxon>
        <taxon>Rhabditida</taxon>
        <taxon>Tylenchina</taxon>
        <taxon>Panagrolaimomorpha</taxon>
        <taxon>Strongyloidoidea</taxon>
        <taxon>Strongyloididae</taxon>
        <taxon>Strongyloides</taxon>
    </lineage>
</organism>
<evidence type="ECO:0000313" key="4">
    <source>
        <dbReference type="Proteomes" id="UP000035680"/>
    </source>
</evidence>
<dbReference type="GO" id="GO:0004347">
    <property type="term" value="F:glucose-6-phosphate isomerase activity"/>
    <property type="evidence" value="ECO:0007669"/>
    <property type="project" value="InterPro"/>
</dbReference>
<proteinExistence type="predicted"/>
<dbReference type="Pfam" id="PF00342">
    <property type="entry name" value="PGI"/>
    <property type="match status" value="1"/>
</dbReference>